<dbReference type="EMBL" id="RHLK01000015">
    <property type="protein sequence ID" value="MVP01808.1"/>
    <property type="molecule type" value="Genomic_DNA"/>
</dbReference>
<comment type="similarity">
    <text evidence="6">Belongs to the ABC-4 integral membrane protein family.</text>
</comment>
<dbReference type="GO" id="GO:0055085">
    <property type="term" value="P:transmembrane transport"/>
    <property type="evidence" value="ECO:0007669"/>
    <property type="project" value="UniProtKB-UniRule"/>
</dbReference>
<dbReference type="InterPro" id="IPR003838">
    <property type="entry name" value="ABC3_permease_C"/>
</dbReference>
<sequence length="645" mass="73886">MNFRQLALKNIRGNWHQYGAFFWSSVFSVMIFYMYSSFIFHPDVINGKMPGASQIREIMIVCDYVIMIFSFFFILYSMSAFFKSRKKEFGLLTLFGMTKGQIRWMVLYENVIISILAISAGIGIGALFSKLFFMGLTQLLKVDSPIAFVIPLPALLFTAAGFFLLFLSITLLTLVKVGRSQIIDLLKASKQPKKPPVYSIWLALLAFCCLGAAYYMAYHVTIRSFIVYFLPVVFLTVLGTYFLYTQGSVFILGRLQKNKSFYYKQTNLLTVAQLVFKLKDNARLLFMVSILSAVVLSASGTVYVFLKDTRNQILENYPQSITFTEVGLNSHRVIDPEILKRTLKEENQEIEYEIQLAGIPVTADVLRFGKVTEVTLFLVSEEDYNVQAKRMNKQELSVDPGNAAYVYPYKEINDKIFKDDEQIQARLNGKIESIVVRQQLNGSPYPTQYEISNLLVMDKDAHKKLMSETPDEEKSVIYGYELVNWESSLEAVKKLKALVPESKEFNFTARVEQYQETKQLMSLTLFIGIFISFLFFIASGSMIYFKLFTEIEEDQEQFRALNRIGMSDEEMKRTISKQVGIIFFLPMLVGILHTVFAMKALGNILVSNIWSYAAVVLLIFVVMQTVYYLAARRSYIKRILQGAAQ</sequence>
<dbReference type="InterPro" id="IPR027022">
    <property type="entry name" value="ABC_permease_BceB-typ"/>
</dbReference>
<evidence type="ECO:0000256" key="5">
    <source>
        <dbReference type="ARBA" id="ARBA00023136"/>
    </source>
</evidence>
<feature type="transmembrane region" description="Helical" evidence="6">
    <location>
        <begin position="20"/>
        <end position="38"/>
    </location>
</feature>
<keyword evidence="4 6" id="KW-1133">Transmembrane helix</keyword>
<feature type="transmembrane region" description="Helical" evidence="6">
    <location>
        <begin position="148"/>
        <end position="175"/>
    </location>
</feature>
<accession>A0A7X3K129</accession>
<keyword evidence="3 6" id="KW-0812">Transmembrane</keyword>
<dbReference type="Pfam" id="PF02687">
    <property type="entry name" value="FtsX"/>
    <property type="match status" value="2"/>
</dbReference>
<evidence type="ECO:0000256" key="2">
    <source>
        <dbReference type="ARBA" id="ARBA00022475"/>
    </source>
</evidence>
<feature type="transmembrane region" description="Helical" evidence="6">
    <location>
        <begin position="579"/>
        <end position="597"/>
    </location>
</feature>
<dbReference type="PIRSF" id="PIRSF018968">
    <property type="entry name" value="ABC_permease_BceB"/>
    <property type="match status" value="1"/>
</dbReference>
<dbReference type="Proteomes" id="UP000490800">
    <property type="component" value="Unassembled WGS sequence"/>
</dbReference>
<evidence type="ECO:0000256" key="4">
    <source>
        <dbReference type="ARBA" id="ARBA00022989"/>
    </source>
</evidence>
<evidence type="ECO:0000313" key="8">
    <source>
        <dbReference type="EMBL" id="MVP01808.1"/>
    </source>
</evidence>
<comment type="caution">
    <text evidence="8">The sequence shown here is derived from an EMBL/GenBank/DDBJ whole genome shotgun (WGS) entry which is preliminary data.</text>
</comment>
<organism evidence="8 9">
    <name type="scientific">Paenibacillus lutrae</name>
    <dbReference type="NCBI Taxonomy" id="2078573"/>
    <lineage>
        <taxon>Bacteria</taxon>
        <taxon>Bacillati</taxon>
        <taxon>Bacillota</taxon>
        <taxon>Bacilli</taxon>
        <taxon>Bacillales</taxon>
        <taxon>Paenibacillaceae</taxon>
        <taxon>Paenibacillus</taxon>
    </lineage>
</organism>
<dbReference type="AlphaFoldDB" id="A0A7X3K129"/>
<keyword evidence="2 6" id="KW-1003">Cell membrane</keyword>
<dbReference type="PANTHER" id="PTHR46795:SF1">
    <property type="entry name" value="ABC TRANSPORTER PERMEASE PROTEIN"/>
    <property type="match status" value="1"/>
</dbReference>
<evidence type="ECO:0000256" key="3">
    <source>
        <dbReference type="ARBA" id="ARBA00022692"/>
    </source>
</evidence>
<comment type="subcellular location">
    <subcellularLocation>
        <location evidence="1 6">Cell membrane</location>
        <topology evidence="1 6">Multi-pass membrane protein</topology>
    </subcellularLocation>
</comment>
<name>A0A7X3K129_9BACL</name>
<evidence type="ECO:0000256" key="1">
    <source>
        <dbReference type="ARBA" id="ARBA00004651"/>
    </source>
</evidence>
<feature type="transmembrane region" description="Helical" evidence="6">
    <location>
        <begin position="196"/>
        <end position="216"/>
    </location>
</feature>
<feature type="domain" description="ABC3 transporter permease C-terminal" evidence="7">
    <location>
        <begin position="529"/>
        <end position="634"/>
    </location>
</feature>
<feature type="transmembrane region" description="Helical" evidence="6">
    <location>
        <begin position="520"/>
        <end position="545"/>
    </location>
</feature>
<evidence type="ECO:0000259" key="7">
    <source>
        <dbReference type="Pfam" id="PF02687"/>
    </source>
</evidence>
<dbReference type="GO" id="GO:0005886">
    <property type="term" value="C:plasma membrane"/>
    <property type="evidence" value="ECO:0007669"/>
    <property type="project" value="UniProtKB-SubCell"/>
</dbReference>
<keyword evidence="9" id="KW-1185">Reference proteome</keyword>
<feature type="transmembrane region" description="Helical" evidence="6">
    <location>
        <begin position="609"/>
        <end position="630"/>
    </location>
</feature>
<evidence type="ECO:0000313" key="9">
    <source>
        <dbReference type="Proteomes" id="UP000490800"/>
    </source>
</evidence>
<gene>
    <name evidence="8" type="ORF">EDM21_20130</name>
</gene>
<feature type="transmembrane region" description="Helical" evidence="6">
    <location>
        <begin position="58"/>
        <end position="82"/>
    </location>
</feature>
<protein>
    <submittedName>
        <fullName evidence="8">FtsX-like permease family protein</fullName>
    </submittedName>
</protein>
<keyword evidence="6" id="KW-0813">Transport</keyword>
<feature type="domain" description="ABC3 transporter permease C-terminal" evidence="7">
    <location>
        <begin position="65"/>
        <end position="180"/>
    </location>
</feature>
<dbReference type="PANTHER" id="PTHR46795">
    <property type="entry name" value="ABC TRANSPORTER PERMEASE-RELATED-RELATED"/>
    <property type="match status" value="1"/>
</dbReference>
<keyword evidence="5 6" id="KW-0472">Membrane</keyword>
<dbReference type="RefSeq" id="WP_157338231.1">
    <property type="nucleotide sequence ID" value="NZ_RHLK01000015.1"/>
</dbReference>
<proteinExistence type="inferred from homology"/>
<dbReference type="OrthoDB" id="1937696at2"/>
<feature type="transmembrane region" description="Helical" evidence="6">
    <location>
        <begin position="222"/>
        <end position="244"/>
    </location>
</feature>
<reference evidence="8 9" key="1">
    <citation type="journal article" date="2019" name="Microorganisms">
        <title>Paenibacillus lutrae sp. nov., A Chitinolytic Species Isolated from A River Otter in Castril Natural Park, Granada, Spain.</title>
        <authorList>
            <person name="Rodriguez M."/>
            <person name="Reina J.C."/>
            <person name="Bejar V."/>
            <person name="Llamas I."/>
        </authorList>
    </citation>
    <scope>NUCLEOTIDE SEQUENCE [LARGE SCALE GENOMIC DNA]</scope>
    <source>
        <strain evidence="8 9">N10</strain>
    </source>
</reference>
<evidence type="ECO:0000256" key="6">
    <source>
        <dbReference type="PIRNR" id="PIRNR018968"/>
    </source>
</evidence>
<feature type="transmembrane region" description="Helical" evidence="6">
    <location>
        <begin position="284"/>
        <end position="306"/>
    </location>
</feature>
<feature type="transmembrane region" description="Helical" evidence="6">
    <location>
        <begin position="102"/>
        <end position="128"/>
    </location>
</feature>
<dbReference type="InterPro" id="IPR052536">
    <property type="entry name" value="ABC-4_Integral_Memb_Prot"/>
</dbReference>